<feature type="signal peptide" evidence="4">
    <location>
        <begin position="1"/>
        <end position="21"/>
    </location>
</feature>
<dbReference type="Pfam" id="PF00497">
    <property type="entry name" value="SBP_bac_3"/>
    <property type="match status" value="1"/>
</dbReference>
<comment type="caution">
    <text evidence="6">The sequence shown here is derived from an EMBL/GenBank/DDBJ whole genome shotgun (WGS) entry which is preliminary data.</text>
</comment>
<dbReference type="SMART" id="SM00062">
    <property type="entry name" value="PBPb"/>
    <property type="match status" value="1"/>
</dbReference>
<evidence type="ECO:0000256" key="3">
    <source>
        <dbReference type="ARBA" id="ARBA00023288"/>
    </source>
</evidence>
<dbReference type="PROSITE" id="PS51257">
    <property type="entry name" value="PROKAR_LIPOPROTEIN"/>
    <property type="match status" value="1"/>
</dbReference>
<dbReference type="Proteomes" id="UP000256519">
    <property type="component" value="Unassembled WGS sequence"/>
</dbReference>
<dbReference type="SUPFAM" id="SSF53850">
    <property type="entry name" value="Periplasmic binding protein-like II"/>
    <property type="match status" value="1"/>
</dbReference>
<evidence type="ECO:0000313" key="7">
    <source>
        <dbReference type="Proteomes" id="UP000256519"/>
    </source>
</evidence>
<keyword evidence="1 4" id="KW-0732">Signal</keyword>
<dbReference type="PANTHER" id="PTHR35936">
    <property type="entry name" value="MEMBRANE-BOUND LYTIC MUREIN TRANSGLYCOSYLASE F"/>
    <property type="match status" value="1"/>
</dbReference>
<keyword evidence="2" id="KW-0564">Palmitate</keyword>
<evidence type="ECO:0000256" key="1">
    <source>
        <dbReference type="ARBA" id="ARBA00022729"/>
    </source>
</evidence>
<evidence type="ECO:0000256" key="2">
    <source>
        <dbReference type="ARBA" id="ARBA00023139"/>
    </source>
</evidence>
<protein>
    <submittedName>
        <fullName evidence="6">Amino acid ABC transporter substrate-binding protein</fullName>
    </submittedName>
</protein>
<evidence type="ECO:0000313" key="6">
    <source>
        <dbReference type="EMBL" id="RDZ06635.1"/>
    </source>
</evidence>
<organism evidence="6 7">
    <name type="scientific">Priestia megaterium</name>
    <name type="common">Bacillus megaterium</name>
    <dbReference type="NCBI Taxonomy" id="1404"/>
    <lineage>
        <taxon>Bacteria</taxon>
        <taxon>Bacillati</taxon>
        <taxon>Bacillota</taxon>
        <taxon>Bacilli</taxon>
        <taxon>Bacillales</taxon>
        <taxon>Bacillaceae</taxon>
        <taxon>Priestia</taxon>
    </lineage>
</organism>
<evidence type="ECO:0000256" key="4">
    <source>
        <dbReference type="SAM" id="SignalP"/>
    </source>
</evidence>
<evidence type="ECO:0000259" key="5">
    <source>
        <dbReference type="SMART" id="SM00062"/>
    </source>
</evidence>
<dbReference type="PANTHER" id="PTHR35936:SF18">
    <property type="entry name" value="L-CYSTINE-BINDING PROTEIN TCYJ"/>
    <property type="match status" value="1"/>
</dbReference>
<accession>A0A3D8WU36</accession>
<dbReference type="RefSeq" id="WP_116078704.1">
    <property type="nucleotide sequence ID" value="NZ_CP187634.1"/>
</dbReference>
<feature type="chain" id="PRO_5038903216" evidence="4">
    <location>
        <begin position="22"/>
        <end position="288"/>
    </location>
</feature>
<proteinExistence type="predicted"/>
<feature type="domain" description="Solute-binding protein family 3/N-terminal" evidence="5">
    <location>
        <begin position="42"/>
        <end position="278"/>
    </location>
</feature>
<dbReference type="AlphaFoldDB" id="A0A3D8WU36"/>
<dbReference type="Gene3D" id="3.40.190.10">
    <property type="entry name" value="Periplasmic binding protein-like II"/>
    <property type="match status" value="2"/>
</dbReference>
<dbReference type="EMBL" id="PQWM01000060">
    <property type="protein sequence ID" value="RDZ06635.1"/>
    <property type="molecule type" value="Genomic_DNA"/>
</dbReference>
<reference evidence="6 7" key="1">
    <citation type="journal article" date="2018" name="Appl. Environ. Microbiol.">
        <title>Antimicrobial susceptibility testing and tentative epidemiological cut-off values of five Bacillus species relevant for use as animal feed additives or for plant protection.</title>
        <authorList>
            <person name="Agerso Y."/>
            <person name="Stuer-Lauridsen B."/>
            <person name="Bjerre K."/>
            <person name="Jensen M.G."/>
            <person name="Johansen E."/>
            <person name="Bennedsen M."/>
            <person name="Brockmann E."/>
            <person name="Nielsen B."/>
        </authorList>
    </citation>
    <scope>NUCLEOTIDE SEQUENCE [LARGE SCALE GENOMIC DNA]</scope>
    <source>
        <strain evidence="6 7">CHCC20162</strain>
    </source>
</reference>
<sequence length="288" mass="31743">MIFKRLFGLTAVSVMTVGLLAGCGSNTTSSSSADTGSSKVHTIKVAYELGSKPTTYQDDAGKPAGYDIEMMKKIDKLLPDYQFQYIGTSSDDLLIGVEQGKYDVGVKGAFYTDERAKKFLFPKEFMGLNKAGLVLKKENANIKSLEDFSTANLSLAPIATNNGQYAVIQEYNDAHPDKKLKLKASDTFAIDIVQWVNEGRADGGVMMEGAFNSQVVDKGSPYYNLKNDVVFNGFAVIKTWPLFNKKEQDFADAYDKAAKKLKDDGTAARLIKEYTGNNLFEFSDQIKR</sequence>
<keyword evidence="3" id="KW-0449">Lipoprotein</keyword>
<name>A0A3D8WU36_PRIMG</name>
<gene>
    <name evidence="6" type="ORF">C3744_28485</name>
</gene>
<dbReference type="InterPro" id="IPR001638">
    <property type="entry name" value="Solute-binding_3/MltF_N"/>
</dbReference>